<name>A0AAV0WS31_9HEMI</name>
<sequence>MSHEDTEENVNTQMEIDHSPTTSVISIMSIIDSDDDNNFYGHHENNLDVDDVIVISSDSDEEIEIKNDENDESYDENYYERHYEHEMNSKSLDRCSRRKKYKIRRKTI</sequence>
<evidence type="ECO:0000256" key="1">
    <source>
        <dbReference type="SAM" id="MobiDB-lite"/>
    </source>
</evidence>
<proteinExistence type="predicted"/>
<evidence type="ECO:0000313" key="3">
    <source>
        <dbReference type="Proteomes" id="UP001160148"/>
    </source>
</evidence>
<dbReference type="EMBL" id="CARXXK010000002">
    <property type="protein sequence ID" value="CAI6358638.1"/>
    <property type="molecule type" value="Genomic_DNA"/>
</dbReference>
<reference evidence="2 3" key="1">
    <citation type="submission" date="2023-01" db="EMBL/GenBank/DDBJ databases">
        <authorList>
            <person name="Whitehead M."/>
        </authorList>
    </citation>
    <scope>NUCLEOTIDE SEQUENCE [LARGE SCALE GENOMIC DNA]</scope>
</reference>
<accession>A0AAV0WS31</accession>
<keyword evidence="3" id="KW-1185">Reference proteome</keyword>
<organism evidence="2 3">
    <name type="scientific">Macrosiphum euphorbiae</name>
    <name type="common">potato aphid</name>
    <dbReference type="NCBI Taxonomy" id="13131"/>
    <lineage>
        <taxon>Eukaryota</taxon>
        <taxon>Metazoa</taxon>
        <taxon>Ecdysozoa</taxon>
        <taxon>Arthropoda</taxon>
        <taxon>Hexapoda</taxon>
        <taxon>Insecta</taxon>
        <taxon>Pterygota</taxon>
        <taxon>Neoptera</taxon>
        <taxon>Paraneoptera</taxon>
        <taxon>Hemiptera</taxon>
        <taxon>Sternorrhyncha</taxon>
        <taxon>Aphidomorpha</taxon>
        <taxon>Aphidoidea</taxon>
        <taxon>Aphididae</taxon>
        <taxon>Macrosiphini</taxon>
        <taxon>Macrosiphum</taxon>
    </lineage>
</organism>
<comment type="caution">
    <text evidence="2">The sequence shown here is derived from an EMBL/GenBank/DDBJ whole genome shotgun (WGS) entry which is preliminary data.</text>
</comment>
<dbReference type="Proteomes" id="UP001160148">
    <property type="component" value="Unassembled WGS sequence"/>
</dbReference>
<feature type="compositionally biased region" description="Polar residues" evidence="1">
    <location>
        <begin position="9"/>
        <end position="20"/>
    </location>
</feature>
<evidence type="ECO:0000313" key="2">
    <source>
        <dbReference type="EMBL" id="CAI6358638.1"/>
    </source>
</evidence>
<gene>
    <name evidence="2" type="ORF">MEUPH1_LOCUS14134</name>
</gene>
<protein>
    <submittedName>
        <fullName evidence="2">Uncharacterized protein</fullName>
    </submittedName>
</protein>
<feature type="region of interest" description="Disordered" evidence="1">
    <location>
        <begin position="1"/>
        <end position="20"/>
    </location>
</feature>
<dbReference type="AlphaFoldDB" id="A0AAV0WS31"/>